<comment type="subcellular location">
    <subcellularLocation>
        <location evidence="7">Cell membrane</location>
    </subcellularLocation>
</comment>
<proteinExistence type="inferred from homology"/>
<dbReference type="EC" id="2.4.99.12" evidence="2 7"/>
<dbReference type="InterPro" id="IPR038107">
    <property type="entry name" value="Glycos_transf_N_sf"/>
</dbReference>
<dbReference type="EMBL" id="QDKL01000003">
    <property type="protein sequence ID" value="RZF20711.1"/>
    <property type="molecule type" value="Genomic_DNA"/>
</dbReference>
<dbReference type="Pfam" id="PF04413">
    <property type="entry name" value="Glycos_transf_N"/>
    <property type="match status" value="1"/>
</dbReference>
<keyword evidence="7" id="KW-0472">Membrane</keyword>
<evidence type="ECO:0000256" key="1">
    <source>
        <dbReference type="ARBA" id="ARBA00004713"/>
    </source>
</evidence>
<comment type="function">
    <text evidence="7">Involved in lipopolysaccharide (LPS) biosynthesis. Catalyzes the transfer of 3-deoxy-D-manno-octulosonate (Kdo) residue(s) from CMP-Kdo to lipid IV(A), the tetraacyldisaccharide-1,4'-bisphosphate precursor of lipid A.</text>
</comment>
<dbReference type="InterPro" id="IPR007507">
    <property type="entry name" value="Glycos_transf_N"/>
</dbReference>
<protein>
    <recommendedName>
        <fullName evidence="3 7">3-deoxy-D-manno-octulosonic acid transferase</fullName>
        <shortName evidence="7">Kdo transferase</shortName>
        <ecNumber evidence="2 7">2.4.99.12</ecNumber>
    </recommendedName>
    <alternativeName>
        <fullName evidence="5 7">Lipid IV(A) 3-deoxy-D-manno-octulosonic acid transferase</fullName>
    </alternativeName>
</protein>
<feature type="transmembrane region" description="Helical" evidence="7">
    <location>
        <begin position="6"/>
        <end position="32"/>
    </location>
</feature>
<accession>A0ABY0ICN5</accession>
<keyword evidence="7" id="KW-0812">Transmembrane</keyword>
<organism evidence="9 10">
    <name type="scientific">Halobacteriovorax vibrionivorans</name>
    <dbReference type="NCBI Taxonomy" id="2152716"/>
    <lineage>
        <taxon>Bacteria</taxon>
        <taxon>Pseudomonadati</taxon>
        <taxon>Bdellovibrionota</taxon>
        <taxon>Bacteriovoracia</taxon>
        <taxon>Bacteriovoracales</taxon>
        <taxon>Halobacteriovoraceae</taxon>
        <taxon>Halobacteriovorax</taxon>
    </lineage>
</organism>
<comment type="pathway">
    <text evidence="1 7">Bacterial outer membrane biogenesis; LPS core biosynthesis.</text>
</comment>
<comment type="caution">
    <text evidence="9">The sequence shown here is derived from an EMBL/GenBank/DDBJ whole genome shotgun (WGS) entry which is preliminary data.</text>
</comment>
<dbReference type="PANTHER" id="PTHR42755">
    <property type="entry name" value="3-DEOXY-MANNO-OCTULOSONATE CYTIDYLYLTRANSFERASE"/>
    <property type="match status" value="1"/>
</dbReference>
<evidence type="ECO:0000259" key="8">
    <source>
        <dbReference type="Pfam" id="PF04413"/>
    </source>
</evidence>
<evidence type="ECO:0000256" key="3">
    <source>
        <dbReference type="ARBA" id="ARBA00019077"/>
    </source>
</evidence>
<evidence type="ECO:0000256" key="2">
    <source>
        <dbReference type="ARBA" id="ARBA00012621"/>
    </source>
</evidence>
<reference evidence="10" key="1">
    <citation type="journal article" date="2019" name="Int. J. Syst. Evol. Microbiol.">
        <title>Halobacteriovorax valvorus sp. nov., a novel prokaryotic predator isolated from coastal seawater of China.</title>
        <authorList>
            <person name="Chen M.-X."/>
        </authorList>
    </citation>
    <scope>NUCLEOTIDE SEQUENCE [LARGE SCALE GENOMIC DNA]</scope>
    <source>
        <strain evidence="10">BL9</strain>
    </source>
</reference>
<evidence type="ECO:0000256" key="4">
    <source>
        <dbReference type="ARBA" id="ARBA00022679"/>
    </source>
</evidence>
<dbReference type="Gene3D" id="3.40.50.11720">
    <property type="entry name" value="3-Deoxy-D-manno-octulosonic-acid transferase, N-terminal domain"/>
    <property type="match status" value="1"/>
</dbReference>
<keyword evidence="7" id="KW-0448">Lipopolysaccharide biosynthesis</keyword>
<evidence type="ECO:0000313" key="10">
    <source>
        <dbReference type="Proteomes" id="UP000443582"/>
    </source>
</evidence>
<comment type="catalytic activity">
    <reaction evidence="6 7">
        <text>lipid IVA (E. coli) + CMP-3-deoxy-beta-D-manno-octulosonate = alpha-Kdo-(2-&gt;6)-lipid IVA (E. coli) + CMP + H(+)</text>
        <dbReference type="Rhea" id="RHEA:28066"/>
        <dbReference type="ChEBI" id="CHEBI:15378"/>
        <dbReference type="ChEBI" id="CHEBI:58603"/>
        <dbReference type="ChEBI" id="CHEBI:60364"/>
        <dbReference type="ChEBI" id="CHEBI:60377"/>
        <dbReference type="ChEBI" id="CHEBI:85987"/>
        <dbReference type="EC" id="2.4.99.12"/>
    </reaction>
</comment>
<keyword evidence="4 7" id="KW-0808">Transferase</keyword>
<evidence type="ECO:0000256" key="7">
    <source>
        <dbReference type="RuleBase" id="RU365103"/>
    </source>
</evidence>
<evidence type="ECO:0000256" key="6">
    <source>
        <dbReference type="ARBA" id="ARBA00049183"/>
    </source>
</evidence>
<name>A0ABY0ICN5_9BACT</name>
<keyword evidence="10" id="KW-1185">Reference proteome</keyword>
<evidence type="ECO:0000256" key="5">
    <source>
        <dbReference type="ARBA" id="ARBA00031445"/>
    </source>
</evidence>
<sequence length="454" mass="53110">MYLYTICMLLIFLIQAILRIVAYPFFLFFYLLRIGPFYRRVSFESKNYLDEGTRAFSRVGKKAHCLFHFSSEGEFEQIRPIIDELISHGKNVELLFTSPSVEHKVVEYYQAHRERVRYLRLPLITYFPLLKRQNIIAWSSASKMMMVRYDFFPELIYLGSKMSEFILFSATSKSSKARFNKDGKPIISWIKKFIYAQFSEVIAATIEDQKVFESAQLGTQIVAPIELRMLQINSRQKSFRKHKHYEFLSQILGLYLYQDRICLAQMWINEFTFFNDTNLLNDIADKKKFVFLAPHLLKEDKVEEMLSEIKKLSPKLKIHILDESKLTLESFQSFLKEITMSPGLILCTVKGILCEIYPYFHKVYVGGGHGKGVHSLLEPFVAGSRIFCGPNIHRSTEYDMIISSNFNIKIIEDCHEIYHIMSQENEDSMKPEVISAMIEESELAKRKLINLLTK</sequence>
<comment type="similarity">
    <text evidence="7">Belongs to the glycosyltransferase group 1 family.</text>
</comment>
<keyword evidence="7" id="KW-1003">Cell membrane</keyword>
<keyword evidence="7" id="KW-1133">Transmembrane helix</keyword>
<dbReference type="Gene3D" id="3.40.50.2000">
    <property type="entry name" value="Glycogen Phosphorylase B"/>
    <property type="match status" value="1"/>
</dbReference>
<evidence type="ECO:0000313" key="9">
    <source>
        <dbReference type="EMBL" id="RZF20711.1"/>
    </source>
</evidence>
<dbReference type="Proteomes" id="UP000443582">
    <property type="component" value="Unassembled WGS sequence"/>
</dbReference>
<dbReference type="InterPro" id="IPR039901">
    <property type="entry name" value="Kdotransferase"/>
</dbReference>
<gene>
    <name evidence="9" type="ORF">DAY19_12050</name>
</gene>
<dbReference type="PANTHER" id="PTHR42755:SF1">
    <property type="entry name" value="3-DEOXY-D-MANNO-OCTULOSONIC ACID TRANSFERASE, MITOCHONDRIAL-RELATED"/>
    <property type="match status" value="1"/>
</dbReference>
<feature type="domain" description="3-deoxy-D-manno-octulosonic-acid transferase N-terminal" evidence="8">
    <location>
        <begin position="61"/>
        <end position="218"/>
    </location>
</feature>